<keyword evidence="2" id="KW-0488">Methylation</keyword>
<comment type="caution">
    <text evidence="4">The sequence shown here is derived from an EMBL/GenBank/DDBJ whole genome shotgun (WGS) entry which is preliminary data.</text>
</comment>
<dbReference type="PANTHER" id="PTHR30093:SF34">
    <property type="entry name" value="PREPILIN PEPTIDASE-DEPENDENT PROTEIN D"/>
    <property type="match status" value="1"/>
</dbReference>
<keyword evidence="3" id="KW-0812">Transmembrane</keyword>
<dbReference type="Proteomes" id="UP000075680">
    <property type="component" value="Unassembled WGS sequence"/>
</dbReference>
<comment type="similarity">
    <text evidence="1">Belongs to the N-Me-Phe pilin family.</text>
</comment>
<dbReference type="NCBIfam" id="TIGR02532">
    <property type="entry name" value="IV_pilin_GFxxxE"/>
    <property type="match status" value="1"/>
</dbReference>
<protein>
    <submittedName>
        <fullName evidence="4">Fimbrial protein</fullName>
    </submittedName>
</protein>
<dbReference type="SUPFAM" id="SSF54523">
    <property type="entry name" value="Pili subunits"/>
    <property type="match status" value="1"/>
</dbReference>
<evidence type="ECO:0000256" key="1">
    <source>
        <dbReference type="ARBA" id="ARBA00005233"/>
    </source>
</evidence>
<dbReference type="EMBL" id="JRUE01000264">
    <property type="protein sequence ID" value="KXZ61987.1"/>
    <property type="molecule type" value="Genomic_DNA"/>
</dbReference>
<gene>
    <name evidence="4" type="primary">pilE_3</name>
    <name evidence="4" type="ORF">AVENLUH5627_03522</name>
</gene>
<name>A0A150HIN7_9GAMM</name>
<dbReference type="Gene3D" id="3.30.700.10">
    <property type="entry name" value="Glycoprotein, Type 4 Pilin"/>
    <property type="match status" value="1"/>
</dbReference>
<dbReference type="GO" id="GO:0043107">
    <property type="term" value="P:type IV pilus-dependent motility"/>
    <property type="evidence" value="ECO:0007669"/>
    <property type="project" value="TreeGrafter"/>
</dbReference>
<evidence type="ECO:0000313" key="5">
    <source>
        <dbReference type="Proteomes" id="UP000075680"/>
    </source>
</evidence>
<evidence type="ECO:0000256" key="2">
    <source>
        <dbReference type="ARBA" id="ARBA00022481"/>
    </source>
</evidence>
<dbReference type="PATRIC" id="fig|52133.18.peg.3609"/>
<dbReference type="Pfam" id="PF07963">
    <property type="entry name" value="N_methyl"/>
    <property type="match status" value="1"/>
</dbReference>
<dbReference type="AlphaFoldDB" id="A0A150HIN7"/>
<evidence type="ECO:0000256" key="3">
    <source>
        <dbReference type="SAM" id="Phobius"/>
    </source>
</evidence>
<keyword evidence="3" id="KW-1133">Transmembrane helix</keyword>
<dbReference type="GO" id="GO:0044096">
    <property type="term" value="C:type IV pilus"/>
    <property type="evidence" value="ECO:0007669"/>
    <property type="project" value="TreeGrafter"/>
</dbReference>
<proteinExistence type="inferred from homology"/>
<dbReference type="PANTHER" id="PTHR30093">
    <property type="entry name" value="GENERAL SECRETION PATHWAY PROTEIN G"/>
    <property type="match status" value="1"/>
</dbReference>
<evidence type="ECO:0000313" key="4">
    <source>
        <dbReference type="EMBL" id="KXZ61987.1"/>
    </source>
</evidence>
<dbReference type="InterPro" id="IPR045584">
    <property type="entry name" value="Pilin-like"/>
</dbReference>
<organism evidence="4 5">
    <name type="scientific">Acinetobacter venetianus</name>
    <dbReference type="NCBI Taxonomy" id="52133"/>
    <lineage>
        <taxon>Bacteria</taxon>
        <taxon>Pseudomonadati</taxon>
        <taxon>Pseudomonadota</taxon>
        <taxon>Gammaproteobacteria</taxon>
        <taxon>Moraxellales</taxon>
        <taxon>Moraxellaceae</taxon>
        <taxon>Acinetobacter</taxon>
    </lineage>
</organism>
<keyword evidence="3" id="KW-0472">Membrane</keyword>
<accession>A0A150HIN7</accession>
<feature type="transmembrane region" description="Helical" evidence="3">
    <location>
        <begin position="7"/>
        <end position="31"/>
    </location>
</feature>
<dbReference type="InterPro" id="IPR012902">
    <property type="entry name" value="N_methyl_site"/>
</dbReference>
<dbReference type="PROSITE" id="PS00409">
    <property type="entry name" value="PROKAR_NTER_METHYL"/>
    <property type="match status" value="1"/>
</dbReference>
<sequence>MNTMQKGFTLIELMIVVAIIGILAAIAIPAYKDYTIKSATKACIGEAKGYTNSVLIAISEAETIPTAPSGGACKDYKVITAIADFPLTATAEDPSGVSISCGTNGICK</sequence>
<reference evidence="4 5" key="1">
    <citation type="journal article" date="2016" name="Sci. Rep.">
        <title>Genomic and phenotypic characterization of the species Acinetobacter venetianus.</title>
        <authorList>
            <person name="Fondi M."/>
            <person name="Maida I."/>
            <person name="Perrin E."/>
            <person name="Orlandini V."/>
            <person name="La Torre L."/>
            <person name="Bosi E."/>
            <person name="Negroni A."/>
            <person name="Zanaroli G."/>
            <person name="Fava F."/>
            <person name="Decorosi F."/>
            <person name="Giovannetti L."/>
            <person name="Viti C."/>
            <person name="Vaneechoutte M."/>
            <person name="Dijkshoorn L."/>
            <person name="Fani R."/>
        </authorList>
    </citation>
    <scope>NUCLEOTIDE SEQUENCE [LARGE SCALE GENOMIC DNA]</scope>
    <source>
        <strain evidence="4 5">LUH5627</strain>
    </source>
</reference>